<gene>
    <name evidence="1" type="ORF">H7344_13775</name>
</gene>
<evidence type="ECO:0000313" key="1">
    <source>
        <dbReference type="EMBL" id="MBC2961367.1"/>
    </source>
</evidence>
<accession>A0ABR6UA95</accession>
<name>A0ABR6UA95_9ACTN</name>
<sequence>MVTVPHRSYFLYSGALADFADWDSPRMAGITPGRVPPPAFIWPADHAWCIALDVDPHYAGVGAAPEAVAQLVAHPALDVVPADPTERQPDYT</sequence>
<dbReference type="Proteomes" id="UP000604001">
    <property type="component" value="Unassembled WGS sequence"/>
</dbReference>
<dbReference type="EMBL" id="JACMYC010000007">
    <property type="protein sequence ID" value="MBC2961367.1"/>
    <property type="molecule type" value="Genomic_DNA"/>
</dbReference>
<comment type="caution">
    <text evidence="1">The sequence shown here is derived from an EMBL/GenBank/DDBJ whole genome shotgun (WGS) entry which is preliminary data.</text>
</comment>
<keyword evidence="2" id="KW-1185">Reference proteome</keyword>
<proteinExistence type="predicted"/>
<reference evidence="1 2" key="1">
    <citation type="submission" date="2020-08" db="EMBL/GenBank/DDBJ databases">
        <title>novel species in genus Nocardioides.</title>
        <authorList>
            <person name="Zhang G."/>
        </authorList>
    </citation>
    <scope>NUCLEOTIDE SEQUENCE [LARGE SCALE GENOMIC DNA]</scope>
    <source>
        <strain evidence="1 2">SC8A-24</strain>
    </source>
</reference>
<evidence type="ECO:0000313" key="2">
    <source>
        <dbReference type="Proteomes" id="UP000604001"/>
    </source>
</evidence>
<evidence type="ECO:0008006" key="3">
    <source>
        <dbReference type="Google" id="ProtNLM"/>
    </source>
</evidence>
<organism evidence="1 2">
    <name type="scientific">Nocardioides deserti</name>
    <dbReference type="NCBI Taxonomy" id="1588644"/>
    <lineage>
        <taxon>Bacteria</taxon>
        <taxon>Bacillati</taxon>
        <taxon>Actinomycetota</taxon>
        <taxon>Actinomycetes</taxon>
        <taxon>Propionibacteriales</taxon>
        <taxon>Nocardioidaceae</taxon>
        <taxon>Nocardioides</taxon>
    </lineage>
</organism>
<protein>
    <recommendedName>
        <fullName evidence="3">GNAT family N-acetyltransferase</fullName>
    </recommendedName>
</protein>